<evidence type="ECO:0000313" key="5">
    <source>
        <dbReference type="Proteomes" id="UP000050741"/>
    </source>
</evidence>
<dbReference type="PANTHER" id="PTHR18934:SF99">
    <property type="entry name" value="ATP-DEPENDENT RNA HELICASE DHX37-RELATED"/>
    <property type="match status" value="1"/>
</dbReference>
<keyword evidence="5" id="KW-1185">Reference proteome</keyword>
<dbReference type="WBParaSite" id="GPLIN_000908600">
    <property type="protein sequence ID" value="GPLIN_000908600"/>
    <property type="gene ID" value="GPLIN_000908600"/>
</dbReference>
<reference evidence="5" key="1">
    <citation type="submission" date="2014-05" db="EMBL/GenBank/DDBJ databases">
        <title>The genome and life-stage specific transcriptomes of Globodera pallida elucidate key aspects of plant parasitism by a cyst nematode.</title>
        <authorList>
            <person name="Cotton J.A."/>
            <person name="Lilley C.J."/>
            <person name="Jones L.M."/>
            <person name="Kikuchi T."/>
            <person name="Reid A.J."/>
            <person name="Thorpe P."/>
            <person name="Tsai I.J."/>
            <person name="Beasley H."/>
            <person name="Blok V."/>
            <person name="Cock P.J.A."/>
            <person name="Van den Akker S.E."/>
            <person name="Holroyd N."/>
            <person name="Hunt M."/>
            <person name="Mantelin S."/>
            <person name="Naghra H."/>
            <person name="Pain A."/>
            <person name="Palomares-Rius J.E."/>
            <person name="Zarowiecki M."/>
            <person name="Berriman M."/>
            <person name="Jones J.T."/>
            <person name="Urwin P.E."/>
        </authorList>
    </citation>
    <scope>NUCLEOTIDE SEQUENCE [LARGE SCALE GENOMIC DNA]</scope>
    <source>
        <strain evidence="5">Lindley</strain>
    </source>
</reference>
<dbReference type="AlphaFoldDB" id="A0A183C890"/>
<keyword evidence="4" id="KW-0067">ATP-binding</keyword>
<evidence type="ECO:0000256" key="3">
    <source>
        <dbReference type="ARBA" id="ARBA00022806"/>
    </source>
</evidence>
<proteinExistence type="predicted"/>
<accession>A0A183C890</accession>
<name>A0A183C890_GLOPA</name>
<dbReference type="Proteomes" id="UP000050741">
    <property type="component" value="Unassembled WGS sequence"/>
</dbReference>
<dbReference type="GO" id="GO:0005524">
    <property type="term" value="F:ATP binding"/>
    <property type="evidence" value="ECO:0007669"/>
    <property type="project" value="UniProtKB-KW"/>
</dbReference>
<evidence type="ECO:0000313" key="6">
    <source>
        <dbReference type="WBParaSite" id="GPLIN_000908600"/>
    </source>
</evidence>
<dbReference type="PANTHER" id="PTHR18934">
    <property type="entry name" value="ATP-DEPENDENT RNA HELICASE"/>
    <property type="match status" value="1"/>
</dbReference>
<evidence type="ECO:0000256" key="4">
    <source>
        <dbReference type="ARBA" id="ARBA00022840"/>
    </source>
</evidence>
<evidence type="ECO:0000256" key="2">
    <source>
        <dbReference type="ARBA" id="ARBA00022801"/>
    </source>
</evidence>
<organism evidence="5 6">
    <name type="scientific">Globodera pallida</name>
    <name type="common">Potato cyst nematode worm</name>
    <name type="synonym">Heterodera pallida</name>
    <dbReference type="NCBI Taxonomy" id="36090"/>
    <lineage>
        <taxon>Eukaryota</taxon>
        <taxon>Metazoa</taxon>
        <taxon>Ecdysozoa</taxon>
        <taxon>Nematoda</taxon>
        <taxon>Chromadorea</taxon>
        <taxon>Rhabditida</taxon>
        <taxon>Tylenchina</taxon>
        <taxon>Tylenchomorpha</taxon>
        <taxon>Tylenchoidea</taxon>
        <taxon>Heteroderidae</taxon>
        <taxon>Heteroderinae</taxon>
        <taxon>Globodera</taxon>
    </lineage>
</organism>
<dbReference type="GO" id="GO:0004386">
    <property type="term" value="F:helicase activity"/>
    <property type="evidence" value="ECO:0007669"/>
    <property type="project" value="UniProtKB-KW"/>
</dbReference>
<dbReference type="GO" id="GO:0003723">
    <property type="term" value="F:RNA binding"/>
    <property type="evidence" value="ECO:0007669"/>
    <property type="project" value="TreeGrafter"/>
</dbReference>
<keyword evidence="3" id="KW-0347">Helicase</keyword>
<keyword evidence="1" id="KW-0547">Nucleotide-binding</keyword>
<keyword evidence="2" id="KW-0378">Hydrolase</keyword>
<protein>
    <submittedName>
        <fullName evidence="6">HA2 domain-containing protein</fullName>
    </submittedName>
</protein>
<evidence type="ECO:0000256" key="1">
    <source>
        <dbReference type="ARBA" id="ARBA00022741"/>
    </source>
</evidence>
<reference evidence="6" key="2">
    <citation type="submission" date="2016-06" db="UniProtKB">
        <authorList>
            <consortium name="WormBaseParasite"/>
        </authorList>
    </citation>
    <scope>IDENTIFICATION</scope>
</reference>
<dbReference type="InterPro" id="IPR027417">
    <property type="entry name" value="P-loop_NTPase"/>
</dbReference>
<sequence length="156" mass="17834">MLRTDAMCGQQRETDRLTGSSVRQKGVLALGYKGIDVVIDSGKVKVRARGGREGPGKCYRLYSLANYNRLADEQEPELQRCRLLTVLLELVELGVLVHLLSPPGIDQLRAAKFYESNNLNERHMDQVWSIRKQLYEEFLKHKLHFSTSPTTWSCEV</sequence>
<dbReference type="SUPFAM" id="SSF52540">
    <property type="entry name" value="P-loop containing nucleoside triphosphate hydrolases"/>
    <property type="match status" value="1"/>
</dbReference>
<dbReference type="GO" id="GO:0016787">
    <property type="term" value="F:hydrolase activity"/>
    <property type="evidence" value="ECO:0007669"/>
    <property type="project" value="UniProtKB-KW"/>
</dbReference>